<dbReference type="EMBL" id="CP042905">
    <property type="protein sequence ID" value="QEE17819.2"/>
    <property type="molecule type" value="Genomic_DNA"/>
</dbReference>
<dbReference type="AlphaFoldDB" id="A0A5B9DER6"/>
<gene>
    <name evidence="1" type="ORF">DSAG12_03657</name>
</gene>
<protein>
    <submittedName>
        <fullName evidence="1">Uncharacterized protein</fullName>
    </submittedName>
</protein>
<dbReference type="KEGG" id="psyt:DSAG12_03657"/>
<name>A0A5B9DER6_9ARCH</name>
<evidence type="ECO:0000313" key="2">
    <source>
        <dbReference type="Proteomes" id="UP000321408"/>
    </source>
</evidence>
<accession>A0A5B9DER6</accession>
<evidence type="ECO:0000313" key="1">
    <source>
        <dbReference type="EMBL" id="QEE17819.2"/>
    </source>
</evidence>
<dbReference type="Proteomes" id="UP000321408">
    <property type="component" value="Chromosome"/>
</dbReference>
<keyword evidence="2" id="KW-1185">Reference proteome</keyword>
<reference evidence="1 2" key="1">
    <citation type="journal article" date="2020" name="Nature">
        <title>Isolation of an archaeon at the prokaryote-eukaryote interface.</title>
        <authorList>
            <person name="Imachi H."/>
            <person name="Nobu M.K."/>
            <person name="Nakahara N."/>
            <person name="Morono Y."/>
            <person name="Ogawara M."/>
            <person name="Takaki Y."/>
            <person name="Takano Y."/>
            <person name="Uematsu K."/>
            <person name="Ikuta T."/>
            <person name="Ito M."/>
            <person name="Matsui Y."/>
            <person name="Miyazaki M."/>
            <person name="Murata K."/>
            <person name="Saito Y."/>
            <person name="Sakai S."/>
            <person name="Song C."/>
            <person name="Tasumi E."/>
            <person name="Yamanaka Y."/>
            <person name="Yamaguchi T."/>
            <person name="Kamagata Y."/>
            <person name="Tamaki H."/>
            <person name="Takai K."/>
        </authorList>
    </citation>
    <scope>NUCLEOTIDE SEQUENCE [LARGE SCALE GENOMIC DNA]</scope>
    <source>
        <strain evidence="1 2">MK-D1</strain>
    </source>
</reference>
<organism evidence="1 2">
    <name type="scientific">Promethearchaeum syntrophicum</name>
    <dbReference type="NCBI Taxonomy" id="2594042"/>
    <lineage>
        <taxon>Archaea</taxon>
        <taxon>Promethearchaeati</taxon>
        <taxon>Promethearchaeota</taxon>
        <taxon>Promethearchaeia</taxon>
        <taxon>Promethearchaeales</taxon>
        <taxon>Promethearchaeaceae</taxon>
        <taxon>Promethearchaeum</taxon>
    </lineage>
</organism>
<reference evidence="1 2" key="2">
    <citation type="journal article" date="2024" name="Int. J. Syst. Evol. Microbiol.">
        <title>Promethearchaeum syntrophicum gen. nov., sp. nov., an anaerobic, obligately syntrophic archaeon, the first isolate of the lineage 'Asgard' archaea, and proposal of the new archaeal phylum Promethearchaeota phyl. nov. and kingdom Promethearchaeati regn. nov.</title>
        <authorList>
            <person name="Imachi H."/>
            <person name="Nobu M.K."/>
            <person name="Kato S."/>
            <person name="Takaki Y."/>
            <person name="Miyazaki M."/>
            <person name="Miyata M."/>
            <person name="Ogawara M."/>
            <person name="Saito Y."/>
            <person name="Sakai S."/>
            <person name="Tahara Y.O."/>
            <person name="Takano Y."/>
            <person name="Tasumi E."/>
            <person name="Uematsu K."/>
            <person name="Yoshimura T."/>
            <person name="Itoh T."/>
            <person name="Ohkuma M."/>
            <person name="Takai K."/>
        </authorList>
    </citation>
    <scope>NUCLEOTIDE SEQUENCE [LARGE SCALE GENOMIC DNA]</scope>
    <source>
        <strain evidence="1 2">MK-D1</strain>
    </source>
</reference>
<sequence>MLFWEKSFEDQIEPFQTEMLSSFLSAINHNIKEMIANSSKGIKNIEMGNLIVIVTDIKSLGVEMVTISDSDNEKNIRKIIPEFIKILNENASLFKDFDGNMSVFEILDFKILQIIEKNKKILKKGKVLKEKLEIKEKRLTGQEGNKFVHEVRHPHYDKYTKFDEERKFLEDRLKETAALPKKIEILNSIDQIDHKLKEKPNIEKNKQRRKKFQVELQSTKERMKYFLEQTKQAINRSIQHSKGKLIYETDFKDAYLNLYSFSSKLKFIGRDDLCTEYREFAKILIEKPEDQEHNFSNVIKKILDLSEDMESYFK</sequence>
<proteinExistence type="predicted"/>